<dbReference type="EMBL" id="AB935339">
    <property type="protein sequence ID" value="BAP05460.1"/>
    <property type="molecule type" value="Genomic_DNA"/>
</dbReference>
<accession>A0A068PBN3</accession>
<feature type="domain" description="Erythromycin biosynthesis protein CIII-like C-terminal" evidence="4">
    <location>
        <begin position="247"/>
        <end position="372"/>
    </location>
</feature>
<dbReference type="GO" id="GO:0016758">
    <property type="term" value="F:hexosyltransferase activity"/>
    <property type="evidence" value="ECO:0007669"/>
    <property type="project" value="InterPro"/>
</dbReference>
<protein>
    <submittedName>
        <fullName evidence="5">Putative glycosyltransferase BmgtC</fullName>
    </submittedName>
</protein>
<dbReference type="AlphaFoldDB" id="A0A068PBN3"/>
<dbReference type="FunFam" id="3.40.50.2000:FF:000072">
    <property type="entry name" value="Glycosyl transferase"/>
    <property type="match status" value="1"/>
</dbReference>
<dbReference type="RefSeq" id="WP_025853703.1">
    <property type="nucleotide sequence ID" value="NZ_BPWC01000006.1"/>
</dbReference>
<dbReference type="GO" id="GO:0008194">
    <property type="term" value="F:UDP-glycosyltransferase activity"/>
    <property type="evidence" value="ECO:0007669"/>
    <property type="project" value="InterPro"/>
</dbReference>
<keyword evidence="2" id="KW-0328">Glycosyltransferase</keyword>
<dbReference type="InterPro" id="IPR050271">
    <property type="entry name" value="UDP-glycosyltransferase"/>
</dbReference>
<dbReference type="Pfam" id="PF06722">
    <property type="entry name" value="EryCIII-like_C"/>
    <property type="match status" value="1"/>
</dbReference>
<evidence type="ECO:0000256" key="3">
    <source>
        <dbReference type="ARBA" id="ARBA00022679"/>
    </source>
</evidence>
<dbReference type="InterPro" id="IPR006326">
    <property type="entry name" value="UDPGT_MGT-like"/>
</dbReference>
<sequence length="397" mass="44553">MAKHILMINFPAEGHVNPTLGMTKAFSERGDHVHYISTEKYKSRLEGVGAKVHLHSDLLRMTPIDPGSPSGILAFLKVHIKTSLEILHIVQRLAEDIQFDAVYYDKFGAGELVRDYLNIPGISSSASFLFNEDRLKILPLHPESGVPFQPDRECEELLAEMKDKYGVAPDSMVQFMNNTGELNVVYTSRYFQPESETFGDEYLFIGPSFPKRKGRVDFPIDSLKNEKVIYISMGTVLGDTEAFFNLCIDAFSDFEGKVVIAAGEKADLSKIKQAPENFIIAPYVPQLEVLEQADVFVTHGGMNSVNEGIHYQVPLVVIPHDKDQPMVARRLTELDAGCTVQKDEVSAEKVKLAAEEVLHNGKYKQGIQAINESFKECMDMKDVLARIDRFIEQKHAQ</sequence>
<dbReference type="InterPro" id="IPR002213">
    <property type="entry name" value="UDP_glucos_trans"/>
</dbReference>
<organism evidence="5">
    <name type="scientific">Bacillus velezensis</name>
    <dbReference type="NCBI Taxonomy" id="492670"/>
    <lineage>
        <taxon>Bacteria</taxon>
        <taxon>Bacillati</taxon>
        <taxon>Bacillota</taxon>
        <taxon>Bacilli</taxon>
        <taxon>Bacillales</taxon>
        <taxon>Bacillaceae</taxon>
        <taxon>Bacillus</taxon>
        <taxon>Bacillus amyloliquefaciens group</taxon>
    </lineage>
</organism>
<comment type="similarity">
    <text evidence="1">Belongs to the UDP-glycosyltransferase family.</text>
</comment>
<dbReference type="Gene3D" id="3.40.50.2000">
    <property type="entry name" value="Glycogen Phosphorylase B"/>
    <property type="match status" value="2"/>
</dbReference>
<evidence type="ECO:0000313" key="5">
    <source>
        <dbReference type="EMBL" id="BAP05460.1"/>
    </source>
</evidence>
<evidence type="ECO:0000256" key="1">
    <source>
        <dbReference type="ARBA" id="ARBA00009995"/>
    </source>
</evidence>
<evidence type="ECO:0000256" key="2">
    <source>
        <dbReference type="ARBA" id="ARBA00022676"/>
    </source>
</evidence>
<dbReference type="NCBIfam" id="TIGR01426">
    <property type="entry name" value="MGT"/>
    <property type="match status" value="1"/>
</dbReference>
<name>A0A068PBN3_BACVE</name>
<keyword evidence="3 5" id="KW-0808">Transferase</keyword>
<dbReference type="PATRIC" id="fig|492670.84.peg.712"/>
<dbReference type="SUPFAM" id="SSF53756">
    <property type="entry name" value="UDP-Glycosyltransferase/glycogen phosphorylase"/>
    <property type="match status" value="1"/>
</dbReference>
<proteinExistence type="inferred from homology"/>
<dbReference type="PANTHER" id="PTHR48043">
    <property type="entry name" value="EG:EG0003.4 PROTEIN-RELATED"/>
    <property type="match status" value="1"/>
</dbReference>
<evidence type="ECO:0000259" key="4">
    <source>
        <dbReference type="Pfam" id="PF06722"/>
    </source>
</evidence>
<dbReference type="PANTHER" id="PTHR48043:SF145">
    <property type="entry name" value="FI06409P-RELATED"/>
    <property type="match status" value="1"/>
</dbReference>
<dbReference type="InterPro" id="IPR010610">
    <property type="entry name" value="EryCIII-like_C"/>
</dbReference>
<gene>
    <name evidence="5" type="primary">bmgtC</name>
</gene>
<reference evidence="5" key="1">
    <citation type="submission" date="2014-05" db="EMBL/GenBank/DDBJ databases">
        <title>Single Protein-coding sequence (CDS).</title>
        <authorList>
            <person name="Kim W.-G."/>
        </authorList>
    </citation>
    <scope>NUCLEOTIDE SEQUENCE</scope>
    <source>
        <strain evidence="5">AH159-1</strain>
    </source>
</reference>
<dbReference type="CDD" id="cd03784">
    <property type="entry name" value="GT1_Gtf-like"/>
    <property type="match status" value="1"/>
</dbReference>